<evidence type="ECO:0000256" key="4">
    <source>
        <dbReference type="SAM" id="Phobius"/>
    </source>
</evidence>
<keyword evidence="4" id="KW-0472">Membrane</keyword>
<reference evidence="6 7" key="1">
    <citation type="journal article" date="2013" name="Proc. Natl. Acad. Sci. U.S.A.">
        <title>Genome of an arbuscular mycorrhizal fungus provides insight into the oldest plant symbiosis.</title>
        <authorList>
            <person name="Tisserant E."/>
            <person name="Malbreil M."/>
            <person name="Kuo A."/>
            <person name="Kohler A."/>
            <person name="Symeonidi A."/>
            <person name="Balestrini R."/>
            <person name="Charron P."/>
            <person name="Duensing N."/>
            <person name="Frei Dit Frey N."/>
            <person name="Gianinazzi-Pearson V."/>
            <person name="Gilbert L.B."/>
            <person name="Handa Y."/>
            <person name="Herr J.R."/>
            <person name="Hijri M."/>
            <person name="Koul R."/>
            <person name="Kawaguchi M."/>
            <person name="Krajinski F."/>
            <person name="Lammers P.J."/>
            <person name="Masclaux F.G."/>
            <person name="Murat C."/>
            <person name="Morin E."/>
            <person name="Ndikumana S."/>
            <person name="Pagni M."/>
            <person name="Petitpierre D."/>
            <person name="Requena N."/>
            <person name="Rosikiewicz P."/>
            <person name="Riley R."/>
            <person name="Saito K."/>
            <person name="San Clemente H."/>
            <person name="Shapiro H."/>
            <person name="van Tuinen D."/>
            <person name="Becard G."/>
            <person name="Bonfante P."/>
            <person name="Paszkowski U."/>
            <person name="Shachar-Hill Y.Y."/>
            <person name="Tuskan G.A."/>
            <person name="Young P.W."/>
            <person name="Sanders I.R."/>
            <person name="Henrissat B."/>
            <person name="Rensing S.A."/>
            <person name="Grigoriev I.V."/>
            <person name="Corradi N."/>
            <person name="Roux C."/>
            <person name="Martin F."/>
        </authorList>
    </citation>
    <scope>NUCLEOTIDE SEQUENCE [LARGE SCALE GENOMIC DNA]</scope>
    <source>
        <strain evidence="6 7">DAOM 197198</strain>
    </source>
</reference>
<dbReference type="SMR" id="A0A2P4P3Z5"/>
<keyword evidence="7" id="KW-1185">Reference proteome</keyword>
<gene>
    <name evidence="6" type="ORF">GLOIN_2v1788337</name>
</gene>
<dbReference type="PANTHER" id="PTHR10903:SF170">
    <property type="entry name" value="GTPASE IMAP FAMILY MEMBER 7"/>
    <property type="match status" value="1"/>
</dbReference>
<evidence type="ECO:0000256" key="1">
    <source>
        <dbReference type="ARBA" id="ARBA00022741"/>
    </source>
</evidence>
<dbReference type="Pfam" id="PF04548">
    <property type="entry name" value="AIG1"/>
    <property type="match status" value="1"/>
</dbReference>
<keyword evidence="1" id="KW-0547">Nucleotide-binding</keyword>
<dbReference type="Gene3D" id="3.40.50.300">
    <property type="entry name" value="P-loop containing nucleotide triphosphate hydrolases"/>
    <property type="match status" value="1"/>
</dbReference>
<evidence type="ECO:0000313" key="6">
    <source>
        <dbReference type="EMBL" id="POG60097.1"/>
    </source>
</evidence>
<feature type="compositionally biased region" description="Basic residues" evidence="3">
    <location>
        <begin position="1"/>
        <end position="18"/>
    </location>
</feature>
<keyword evidence="4" id="KW-1133">Transmembrane helix</keyword>
<evidence type="ECO:0000259" key="5">
    <source>
        <dbReference type="Pfam" id="PF04548"/>
    </source>
</evidence>
<keyword evidence="2" id="KW-0342">GTP-binding</keyword>
<feature type="region of interest" description="Disordered" evidence="3">
    <location>
        <begin position="1"/>
        <end position="26"/>
    </location>
</feature>
<organism evidence="6 7">
    <name type="scientific">Rhizophagus irregularis (strain DAOM 181602 / DAOM 197198 / MUCL 43194)</name>
    <name type="common">Arbuscular mycorrhizal fungus</name>
    <name type="synonym">Glomus intraradices</name>
    <dbReference type="NCBI Taxonomy" id="747089"/>
    <lineage>
        <taxon>Eukaryota</taxon>
        <taxon>Fungi</taxon>
        <taxon>Fungi incertae sedis</taxon>
        <taxon>Mucoromycota</taxon>
        <taxon>Glomeromycotina</taxon>
        <taxon>Glomeromycetes</taxon>
        <taxon>Glomerales</taxon>
        <taxon>Glomeraceae</taxon>
        <taxon>Rhizophagus</taxon>
    </lineage>
</organism>
<dbReference type="InterPro" id="IPR006703">
    <property type="entry name" value="G_AIG1"/>
</dbReference>
<dbReference type="InterPro" id="IPR027417">
    <property type="entry name" value="P-loop_NTPase"/>
</dbReference>
<dbReference type="EMBL" id="AUPC02000410">
    <property type="protein sequence ID" value="POG60097.1"/>
    <property type="molecule type" value="Genomic_DNA"/>
</dbReference>
<protein>
    <recommendedName>
        <fullName evidence="5">AIG1-type G domain-containing protein</fullName>
    </recommendedName>
</protein>
<comment type="caution">
    <text evidence="6">The sequence shown here is derived from an EMBL/GenBank/DDBJ whole genome shotgun (WGS) entry which is preliminary data.</text>
</comment>
<dbReference type="InterPro" id="IPR045058">
    <property type="entry name" value="GIMA/IAN/Toc"/>
</dbReference>
<evidence type="ECO:0000256" key="3">
    <source>
        <dbReference type="SAM" id="MobiDB-lite"/>
    </source>
</evidence>
<dbReference type="SUPFAM" id="SSF52540">
    <property type="entry name" value="P-loop containing nucleoside triphosphate hydrolases"/>
    <property type="match status" value="1"/>
</dbReference>
<feature type="domain" description="AIG1-type G" evidence="5">
    <location>
        <begin position="29"/>
        <end position="180"/>
    </location>
</feature>
<dbReference type="VEuPathDB" id="FungiDB:RhiirFUN_013024"/>
<proteinExistence type="predicted"/>
<dbReference type="PANTHER" id="PTHR10903">
    <property type="entry name" value="GTPASE, IMAP FAMILY MEMBER-RELATED"/>
    <property type="match status" value="1"/>
</dbReference>
<evidence type="ECO:0000313" key="7">
    <source>
        <dbReference type="Proteomes" id="UP000018888"/>
    </source>
</evidence>
<evidence type="ECO:0000256" key="2">
    <source>
        <dbReference type="ARBA" id="ARBA00023134"/>
    </source>
</evidence>
<dbReference type="AlphaFoldDB" id="A0A2P4P3Z5"/>
<keyword evidence="4" id="KW-0812">Transmembrane</keyword>
<accession>A0A2P4P3Z5</accession>
<feature type="transmembrane region" description="Helical" evidence="4">
    <location>
        <begin position="227"/>
        <end position="245"/>
    </location>
</feature>
<name>A0A2P4P3Z5_RHIID</name>
<reference evidence="6 7" key="2">
    <citation type="journal article" date="2018" name="New Phytol.">
        <title>High intraspecific genome diversity in the model arbuscular mycorrhizal symbiont Rhizophagus irregularis.</title>
        <authorList>
            <person name="Chen E.C.H."/>
            <person name="Morin E."/>
            <person name="Beaudet D."/>
            <person name="Noel J."/>
            <person name="Yildirir G."/>
            <person name="Ndikumana S."/>
            <person name="Charron P."/>
            <person name="St-Onge C."/>
            <person name="Giorgi J."/>
            <person name="Kruger M."/>
            <person name="Marton T."/>
            <person name="Ropars J."/>
            <person name="Grigoriev I.V."/>
            <person name="Hainaut M."/>
            <person name="Henrissat B."/>
            <person name="Roux C."/>
            <person name="Martin F."/>
            <person name="Corradi N."/>
        </authorList>
    </citation>
    <scope>NUCLEOTIDE SEQUENCE [LARGE SCALE GENOMIC DNA]</scope>
    <source>
        <strain evidence="6 7">DAOM 197198</strain>
    </source>
</reference>
<dbReference type="GO" id="GO:0005525">
    <property type="term" value="F:GTP binding"/>
    <property type="evidence" value="ECO:0007669"/>
    <property type="project" value="UniProtKB-KW"/>
</dbReference>
<dbReference type="Proteomes" id="UP000018888">
    <property type="component" value="Unassembled WGS sequence"/>
</dbReference>
<sequence length="250" mass="27857">MATKKFPRKHNKRPKLKGGPRPSPRLVEGVGKSTLGNFLVGALQGNELFPTSAKMETVTKVCSAGIMLIDDVQYNIVNTPGLFDTEQGSTPILEKISEVVNKCAHGVKAILIVFEAQRFTNEQRNVLDKIRKFLGKDATNNIILVFSKANRVQTNNKNVMERDCVRTVSSFIQVIGNRWGISPNPDIFPPDEETFRVRLREIKDLIVSIQGVYTTTQLEKDRELMKFMVATAFTFITAIVTFGILDGGAL</sequence>